<evidence type="ECO:0000256" key="2">
    <source>
        <dbReference type="ARBA" id="ARBA00022827"/>
    </source>
</evidence>
<name>A0AAN7CNW9_9PEZI</name>
<evidence type="ECO:0000313" key="8">
    <source>
        <dbReference type="Proteomes" id="UP001303647"/>
    </source>
</evidence>
<evidence type="ECO:0000256" key="5">
    <source>
        <dbReference type="SAM" id="Phobius"/>
    </source>
</evidence>
<dbReference type="PANTHER" id="PTHR46972:SF1">
    <property type="entry name" value="FAD DEPENDENT OXIDOREDUCTASE DOMAIN-CONTAINING PROTEIN"/>
    <property type="match status" value="1"/>
</dbReference>
<evidence type="ECO:0000256" key="1">
    <source>
        <dbReference type="ARBA" id="ARBA00022630"/>
    </source>
</evidence>
<feature type="domain" description="FAD-binding" evidence="6">
    <location>
        <begin position="64"/>
        <end position="379"/>
    </location>
</feature>
<keyword evidence="5" id="KW-1133">Transmembrane helix</keyword>
<dbReference type="Proteomes" id="UP001303647">
    <property type="component" value="Unassembled WGS sequence"/>
</dbReference>
<keyword evidence="8" id="KW-1185">Reference proteome</keyword>
<sequence length="417" mass="44849">MSTSPHFLSGRHIVVAGAGMAGLSFAVALRKLWPTDAPPPQLTIFERDVKQDSEGRVGYSLSLAGADDTGGLVALRDLGLLDEILSYAISGVDKNGAFKLWDADWSQILSVRLRPASGLPTAGIRIARKHLRQTLLKAVTDEIQWGKACVSATKLESGKMLVHVAASNGSQETAVECDLLVVADGASSKIRAALRPDDVLQYAGAVQIAGIAHFPEGIPAPLNDSWGQQVSGGHGVSCFYSPVDRHKVVWALSFREPTPRPAISAPASEEIARSLLDEVLARGHMLGQRFRTIVGSATDPKGVFCLPARDKKPFRHDTELGPVVFIGDSNHAVSPFAGYGASLALKDGRDLAEKLTTATSVADAVRKYDALSVPRAAKILKTSRSRIRWGHSTGLMFFLWRGFMKTMGYLLRFTGRS</sequence>
<evidence type="ECO:0000259" key="6">
    <source>
        <dbReference type="Pfam" id="PF01494"/>
    </source>
</evidence>
<dbReference type="GO" id="GO:0004497">
    <property type="term" value="F:monooxygenase activity"/>
    <property type="evidence" value="ECO:0007669"/>
    <property type="project" value="UniProtKB-KW"/>
</dbReference>
<protein>
    <recommendedName>
        <fullName evidence="6">FAD-binding domain-containing protein</fullName>
    </recommendedName>
</protein>
<dbReference type="Pfam" id="PF01494">
    <property type="entry name" value="FAD_binding_3"/>
    <property type="match status" value="1"/>
</dbReference>
<accession>A0AAN7CNW9</accession>
<keyword evidence="5" id="KW-0472">Membrane</keyword>
<dbReference type="InterPro" id="IPR002938">
    <property type="entry name" value="FAD-bd"/>
</dbReference>
<evidence type="ECO:0000313" key="7">
    <source>
        <dbReference type="EMBL" id="KAK4245564.1"/>
    </source>
</evidence>
<comment type="caution">
    <text evidence="7">The sequence shown here is derived from an EMBL/GenBank/DDBJ whole genome shotgun (WGS) entry which is preliminary data.</text>
</comment>
<evidence type="ECO:0000256" key="4">
    <source>
        <dbReference type="ARBA" id="ARBA00023033"/>
    </source>
</evidence>
<keyword evidence="5" id="KW-0812">Transmembrane</keyword>
<dbReference type="Gene3D" id="3.50.50.60">
    <property type="entry name" value="FAD/NAD(P)-binding domain"/>
    <property type="match status" value="1"/>
</dbReference>
<keyword evidence="4" id="KW-0503">Monooxygenase</keyword>
<gene>
    <name evidence="7" type="ORF">C7999DRAFT_42907</name>
</gene>
<dbReference type="EMBL" id="MU857697">
    <property type="protein sequence ID" value="KAK4245564.1"/>
    <property type="molecule type" value="Genomic_DNA"/>
</dbReference>
<dbReference type="InterPro" id="IPR036188">
    <property type="entry name" value="FAD/NAD-bd_sf"/>
</dbReference>
<feature type="transmembrane region" description="Helical" evidence="5">
    <location>
        <begin position="12"/>
        <end position="33"/>
    </location>
</feature>
<organism evidence="7 8">
    <name type="scientific">Corynascus novoguineensis</name>
    <dbReference type="NCBI Taxonomy" id="1126955"/>
    <lineage>
        <taxon>Eukaryota</taxon>
        <taxon>Fungi</taxon>
        <taxon>Dikarya</taxon>
        <taxon>Ascomycota</taxon>
        <taxon>Pezizomycotina</taxon>
        <taxon>Sordariomycetes</taxon>
        <taxon>Sordariomycetidae</taxon>
        <taxon>Sordariales</taxon>
        <taxon>Chaetomiaceae</taxon>
        <taxon>Corynascus</taxon>
    </lineage>
</organism>
<dbReference type="SUPFAM" id="SSF51905">
    <property type="entry name" value="FAD/NAD(P)-binding domain"/>
    <property type="match status" value="1"/>
</dbReference>
<dbReference type="GO" id="GO:0071949">
    <property type="term" value="F:FAD binding"/>
    <property type="evidence" value="ECO:0007669"/>
    <property type="project" value="InterPro"/>
</dbReference>
<reference evidence="7" key="2">
    <citation type="submission" date="2023-05" db="EMBL/GenBank/DDBJ databases">
        <authorList>
            <consortium name="Lawrence Berkeley National Laboratory"/>
            <person name="Steindorff A."/>
            <person name="Hensen N."/>
            <person name="Bonometti L."/>
            <person name="Westerberg I."/>
            <person name="Brannstrom I.O."/>
            <person name="Guillou S."/>
            <person name="Cros-Aarteil S."/>
            <person name="Calhoun S."/>
            <person name="Haridas S."/>
            <person name="Kuo A."/>
            <person name="Mondo S."/>
            <person name="Pangilinan J."/>
            <person name="Riley R."/>
            <person name="Labutti K."/>
            <person name="Andreopoulos B."/>
            <person name="Lipzen A."/>
            <person name="Chen C."/>
            <person name="Yanf M."/>
            <person name="Daum C."/>
            <person name="Ng V."/>
            <person name="Clum A."/>
            <person name="Ohm R."/>
            <person name="Martin F."/>
            <person name="Silar P."/>
            <person name="Natvig D."/>
            <person name="Lalanne C."/>
            <person name="Gautier V."/>
            <person name="Ament-Velasquez S.L."/>
            <person name="Kruys A."/>
            <person name="Hutchinson M.I."/>
            <person name="Powell A.J."/>
            <person name="Barry K."/>
            <person name="Miller A.N."/>
            <person name="Grigoriev I.V."/>
            <person name="Debuchy R."/>
            <person name="Gladieux P."/>
            <person name="Thoren M.H."/>
            <person name="Johannesson H."/>
        </authorList>
    </citation>
    <scope>NUCLEOTIDE SEQUENCE</scope>
    <source>
        <strain evidence="7">CBS 359.72</strain>
    </source>
</reference>
<keyword evidence="1" id="KW-0285">Flavoprotein</keyword>
<reference evidence="7" key="1">
    <citation type="journal article" date="2023" name="Mol. Phylogenet. Evol.">
        <title>Genome-scale phylogeny and comparative genomics of the fungal order Sordariales.</title>
        <authorList>
            <person name="Hensen N."/>
            <person name="Bonometti L."/>
            <person name="Westerberg I."/>
            <person name="Brannstrom I.O."/>
            <person name="Guillou S."/>
            <person name="Cros-Aarteil S."/>
            <person name="Calhoun S."/>
            <person name="Haridas S."/>
            <person name="Kuo A."/>
            <person name="Mondo S."/>
            <person name="Pangilinan J."/>
            <person name="Riley R."/>
            <person name="LaButti K."/>
            <person name="Andreopoulos B."/>
            <person name="Lipzen A."/>
            <person name="Chen C."/>
            <person name="Yan M."/>
            <person name="Daum C."/>
            <person name="Ng V."/>
            <person name="Clum A."/>
            <person name="Steindorff A."/>
            <person name="Ohm R.A."/>
            <person name="Martin F."/>
            <person name="Silar P."/>
            <person name="Natvig D.O."/>
            <person name="Lalanne C."/>
            <person name="Gautier V."/>
            <person name="Ament-Velasquez S.L."/>
            <person name="Kruys A."/>
            <person name="Hutchinson M.I."/>
            <person name="Powell A.J."/>
            <person name="Barry K."/>
            <person name="Miller A.N."/>
            <person name="Grigoriev I.V."/>
            <person name="Debuchy R."/>
            <person name="Gladieux P."/>
            <person name="Hiltunen Thoren M."/>
            <person name="Johannesson H."/>
        </authorList>
    </citation>
    <scope>NUCLEOTIDE SEQUENCE</scope>
    <source>
        <strain evidence="7">CBS 359.72</strain>
    </source>
</reference>
<proteinExistence type="predicted"/>
<dbReference type="PANTHER" id="PTHR46972">
    <property type="entry name" value="MONOOXYGENASE ASQM-RELATED"/>
    <property type="match status" value="1"/>
</dbReference>
<dbReference type="PRINTS" id="PR00420">
    <property type="entry name" value="RNGMNOXGNASE"/>
</dbReference>
<dbReference type="AlphaFoldDB" id="A0AAN7CNW9"/>
<evidence type="ECO:0000256" key="3">
    <source>
        <dbReference type="ARBA" id="ARBA00023002"/>
    </source>
</evidence>
<keyword evidence="3" id="KW-0560">Oxidoreductase</keyword>
<keyword evidence="2" id="KW-0274">FAD</keyword>